<proteinExistence type="predicted"/>
<keyword evidence="7" id="KW-0630">Potassium</keyword>
<keyword evidence="9" id="KW-0406">Ion transport</keyword>
<accession>A0AAE0GQT1</accession>
<evidence type="ECO:0000256" key="13">
    <source>
        <dbReference type="SAM" id="Phobius"/>
    </source>
</evidence>
<keyword evidence="2" id="KW-0813">Transport</keyword>
<dbReference type="PRINTS" id="PR00169">
    <property type="entry name" value="KCHANNEL"/>
</dbReference>
<comment type="caution">
    <text evidence="15">The sequence shown here is derived from an EMBL/GenBank/DDBJ whole genome shotgun (WGS) entry which is preliminary data.</text>
</comment>
<dbReference type="GO" id="GO:0001508">
    <property type="term" value="P:action potential"/>
    <property type="evidence" value="ECO:0007669"/>
    <property type="project" value="TreeGrafter"/>
</dbReference>
<reference evidence="15 16" key="1">
    <citation type="journal article" date="2015" name="Genome Biol. Evol.">
        <title>Comparative Genomics of a Bacterivorous Green Alga Reveals Evolutionary Causalities and Consequences of Phago-Mixotrophic Mode of Nutrition.</title>
        <authorList>
            <person name="Burns J.A."/>
            <person name="Paasch A."/>
            <person name="Narechania A."/>
            <person name="Kim E."/>
        </authorList>
    </citation>
    <scope>NUCLEOTIDE SEQUENCE [LARGE SCALE GENOMIC DNA]</scope>
    <source>
        <strain evidence="15 16">PLY_AMNH</strain>
    </source>
</reference>
<evidence type="ECO:0000259" key="14">
    <source>
        <dbReference type="Pfam" id="PF00520"/>
    </source>
</evidence>
<dbReference type="Pfam" id="PF00520">
    <property type="entry name" value="Ion_trans"/>
    <property type="match status" value="1"/>
</dbReference>
<dbReference type="PANTHER" id="PTHR11537">
    <property type="entry name" value="VOLTAGE-GATED POTASSIUM CHANNEL"/>
    <property type="match status" value="1"/>
</dbReference>
<keyword evidence="3" id="KW-0633">Potassium transport</keyword>
<name>A0AAE0GQT1_9CHLO</name>
<sequence length="332" mass="37387">MFSAVTTFPAPPVPVHIDESKREDVKKQKASEKERTAKMLEQLNLDMSTASPRKSVAVIHTSKDDDNTIRGRIRTLFTDPYSSTPAFILSYILTTSIMFSVLVLCMSTVEDEYYKMSGVSWSKLDLIFNSIFTFELFFRVTCVIEFKDTVWATFSNLDVFFWIDVLSVVPFWLVQVGQSGFINVLRAFSMMRMLKLLRQYNHLSVPLAHAVVASRKALAVPFFFLFVLVLIFSSFIYYLELEGEHEGGINNFASIPHAIWSARKPRKDLWRAPRLLLSAARPTSPCKRGSALPAHMRMRLLGATNSGTAGASVDWGPTLELALIGGPLLSLR</sequence>
<dbReference type="Gene3D" id="1.10.287.70">
    <property type="match status" value="1"/>
</dbReference>
<evidence type="ECO:0000256" key="3">
    <source>
        <dbReference type="ARBA" id="ARBA00022538"/>
    </source>
</evidence>
<dbReference type="InterPro" id="IPR028325">
    <property type="entry name" value="VG_K_chnl"/>
</dbReference>
<dbReference type="PANTHER" id="PTHR11537:SF254">
    <property type="entry name" value="POTASSIUM VOLTAGE-GATED CHANNEL PROTEIN SHAB"/>
    <property type="match status" value="1"/>
</dbReference>
<dbReference type="GO" id="GO:0008076">
    <property type="term" value="C:voltage-gated potassium channel complex"/>
    <property type="evidence" value="ECO:0007669"/>
    <property type="project" value="InterPro"/>
</dbReference>
<keyword evidence="10 13" id="KW-0472">Membrane</keyword>
<evidence type="ECO:0000256" key="2">
    <source>
        <dbReference type="ARBA" id="ARBA00022448"/>
    </source>
</evidence>
<dbReference type="GO" id="GO:0005249">
    <property type="term" value="F:voltage-gated potassium channel activity"/>
    <property type="evidence" value="ECO:0007669"/>
    <property type="project" value="InterPro"/>
</dbReference>
<dbReference type="SUPFAM" id="SSF81324">
    <property type="entry name" value="Voltage-gated potassium channels"/>
    <property type="match status" value="1"/>
</dbReference>
<evidence type="ECO:0000256" key="10">
    <source>
        <dbReference type="ARBA" id="ARBA00023136"/>
    </source>
</evidence>
<evidence type="ECO:0000256" key="5">
    <source>
        <dbReference type="ARBA" id="ARBA00022826"/>
    </source>
</evidence>
<feature type="transmembrane region" description="Helical" evidence="13">
    <location>
        <begin position="159"/>
        <end position="185"/>
    </location>
</feature>
<dbReference type="Proteomes" id="UP001190700">
    <property type="component" value="Unassembled WGS sequence"/>
</dbReference>
<organism evidence="15 16">
    <name type="scientific">Cymbomonas tetramitiformis</name>
    <dbReference type="NCBI Taxonomy" id="36881"/>
    <lineage>
        <taxon>Eukaryota</taxon>
        <taxon>Viridiplantae</taxon>
        <taxon>Chlorophyta</taxon>
        <taxon>Pyramimonadophyceae</taxon>
        <taxon>Pyramimonadales</taxon>
        <taxon>Pyramimonadaceae</taxon>
        <taxon>Cymbomonas</taxon>
    </lineage>
</organism>
<keyword evidence="5" id="KW-0631">Potassium channel</keyword>
<dbReference type="EMBL" id="LGRX02003288">
    <property type="protein sequence ID" value="KAK3282477.1"/>
    <property type="molecule type" value="Genomic_DNA"/>
</dbReference>
<feature type="domain" description="Ion transport" evidence="14">
    <location>
        <begin position="87"/>
        <end position="261"/>
    </location>
</feature>
<evidence type="ECO:0000256" key="6">
    <source>
        <dbReference type="ARBA" id="ARBA00022882"/>
    </source>
</evidence>
<keyword evidence="11" id="KW-0407">Ion channel</keyword>
<keyword evidence="8 13" id="KW-1133">Transmembrane helix</keyword>
<comment type="subcellular location">
    <subcellularLocation>
        <location evidence="1">Membrane</location>
        <topology evidence="1">Multi-pass membrane protein</topology>
    </subcellularLocation>
</comment>
<dbReference type="Gene3D" id="1.20.120.350">
    <property type="entry name" value="Voltage-gated potassium channels. Chain C"/>
    <property type="match status" value="1"/>
</dbReference>
<feature type="transmembrane region" description="Helical" evidence="13">
    <location>
        <begin position="126"/>
        <end position="147"/>
    </location>
</feature>
<evidence type="ECO:0000256" key="8">
    <source>
        <dbReference type="ARBA" id="ARBA00022989"/>
    </source>
</evidence>
<dbReference type="InterPro" id="IPR005821">
    <property type="entry name" value="Ion_trans_dom"/>
</dbReference>
<evidence type="ECO:0000256" key="11">
    <source>
        <dbReference type="ARBA" id="ARBA00023303"/>
    </source>
</evidence>
<feature type="transmembrane region" description="Helical" evidence="13">
    <location>
        <begin position="217"/>
        <end position="239"/>
    </location>
</feature>
<evidence type="ECO:0000313" key="16">
    <source>
        <dbReference type="Proteomes" id="UP001190700"/>
    </source>
</evidence>
<feature type="transmembrane region" description="Helical" evidence="13">
    <location>
        <begin position="86"/>
        <end position="105"/>
    </location>
</feature>
<dbReference type="AlphaFoldDB" id="A0AAE0GQT1"/>
<evidence type="ECO:0000256" key="12">
    <source>
        <dbReference type="SAM" id="MobiDB-lite"/>
    </source>
</evidence>
<evidence type="ECO:0000256" key="9">
    <source>
        <dbReference type="ARBA" id="ARBA00023065"/>
    </source>
</evidence>
<feature type="region of interest" description="Disordered" evidence="12">
    <location>
        <begin position="13"/>
        <end position="34"/>
    </location>
</feature>
<gene>
    <name evidence="15" type="ORF">CYMTET_9788</name>
</gene>
<keyword evidence="16" id="KW-1185">Reference proteome</keyword>
<feature type="compositionally biased region" description="Basic and acidic residues" evidence="12">
    <location>
        <begin position="16"/>
        <end position="34"/>
    </location>
</feature>
<keyword evidence="6" id="KW-0851">Voltage-gated channel</keyword>
<evidence type="ECO:0000256" key="7">
    <source>
        <dbReference type="ARBA" id="ARBA00022958"/>
    </source>
</evidence>
<evidence type="ECO:0000256" key="4">
    <source>
        <dbReference type="ARBA" id="ARBA00022692"/>
    </source>
</evidence>
<keyword evidence="4 13" id="KW-0812">Transmembrane</keyword>
<evidence type="ECO:0000256" key="1">
    <source>
        <dbReference type="ARBA" id="ARBA00004141"/>
    </source>
</evidence>
<evidence type="ECO:0000313" key="15">
    <source>
        <dbReference type="EMBL" id="KAK3282477.1"/>
    </source>
</evidence>
<dbReference type="InterPro" id="IPR027359">
    <property type="entry name" value="Volt_channel_dom_sf"/>
</dbReference>
<protein>
    <recommendedName>
        <fullName evidence="14">Ion transport domain-containing protein</fullName>
    </recommendedName>
</protein>